<evidence type="ECO:0000256" key="4">
    <source>
        <dbReference type="ARBA" id="ARBA00022989"/>
    </source>
</evidence>
<dbReference type="GO" id="GO:0005886">
    <property type="term" value="C:plasma membrane"/>
    <property type="evidence" value="ECO:0007669"/>
    <property type="project" value="UniProtKB-SubCell"/>
</dbReference>
<comment type="subcellular location">
    <subcellularLocation>
        <location evidence="1">Cell membrane</location>
        <topology evidence="1">Multi-pass membrane protein</topology>
    </subcellularLocation>
</comment>
<protein>
    <submittedName>
        <fullName evidence="8">Cytochrome b/b6 domain-containing protein</fullName>
    </submittedName>
</protein>
<feature type="transmembrane region" description="Helical" evidence="6">
    <location>
        <begin position="118"/>
        <end position="141"/>
    </location>
</feature>
<keyword evidence="4 6" id="KW-1133">Transmembrane helix</keyword>
<evidence type="ECO:0000256" key="5">
    <source>
        <dbReference type="ARBA" id="ARBA00023136"/>
    </source>
</evidence>
<evidence type="ECO:0000313" key="8">
    <source>
        <dbReference type="EMBL" id="MBB1126149.1"/>
    </source>
</evidence>
<dbReference type="EMBL" id="JABVCQ010000014">
    <property type="protein sequence ID" value="MBB1126149.1"/>
    <property type="molecule type" value="Genomic_DNA"/>
</dbReference>
<sequence length="209" mass="22856">MSTTELHSPIDKSPLPPFSKGGKLVRIWDPLVRVFHWSLVAAFAIAYIVEDDLLTVHVWAGYTIITLLAVRIVWGLIGTRHARFTDFIYRPPQVITYLTATLAHRAPRYLGHNPAGGAMVIVMLLALLATTFSGLALYGAAEFAGPLADLMRGMPESGGEILEEVHEFCANFTVFLIALHLAGVAFSSLMHRENLVAAMISGNKRSADE</sequence>
<dbReference type="PANTHER" id="PTHR30485:SF2">
    <property type="entry name" value="BLL0597 PROTEIN"/>
    <property type="match status" value="1"/>
</dbReference>
<dbReference type="PANTHER" id="PTHR30485">
    <property type="entry name" value="NI/FE-HYDROGENASE 1 B-TYPE CYTOCHROME SUBUNIT"/>
    <property type="match status" value="1"/>
</dbReference>
<dbReference type="GO" id="GO:0020037">
    <property type="term" value="F:heme binding"/>
    <property type="evidence" value="ECO:0007669"/>
    <property type="project" value="TreeGrafter"/>
</dbReference>
<dbReference type="InterPro" id="IPR011577">
    <property type="entry name" value="Cyt_b561_bac/Ni-Hgenase"/>
</dbReference>
<dbReference type="GO" id="GO:0022904">
    <property type="term" value="P:respiratory electron transport chain"/>
    <property type="evidence" value="ECO:0007669"/>
    <property type="project" value="InterPro"/>
</dbReference>
<feature type="transmembrane region" description="Helical" evidence="6">
    <location>
        <begin position="55"/>
        <end position="74"/>
    </location>
</feature>
<feature type="transmembrane region" description="Helical" evidence="6">
    <location>
        <begin position="30"/>
        <end position="49"/>
    </location>
</feature>
<dbReference type="AlphaFoldDB" id="A0A839HGZ4"/>
<dbReference type="Pfam" id="PF01292">
    <property type="entry name" value="Ni_hydr_CYTB"/>
    <property type="match status" value="1"/>
</dbReference>
<evidence type="ECO:0000256" key="1">
    <source>
        <dbReference type="ARBA" id="ARBA00004651"/>
    </source>
</evidence>
<dbReference type="InterPro" id="IPR051542">
    <property type="entry name" value="Hydrogenase_cytochrome"/>
</dbReference>
<keyword evidence="2" id="KW-1003">Cell membrane</keyword>
<evidence type="ECO:0000256" key="6">
    <source>
        <dbReference type="SAM" id="Phobius"/>
    </source>
</evidence>
<feature type="domain" description="Cytochrome b561 bacterial/Ni-hydrogenase" evidence="7">
    <location>
        <begin position="28"/>
        <end position="202"/>
    </location>
</feature>
<dbReference type="Gene3D" id="1.20.950.20">
    <property type="entry name" value="Transmembrane di-heme cytochromes, Chain C"/>
    <property type="match status" value="1"/>
</dbReference>
<reference evidence="8 9" key="1">
    <citation type="journal article" date="2020" name="Arch. Microbiol.">
        <title>The genome sequence of the giant phototrophic gammaproteobacterium Thiospirillum jenense gives insight into its physiological properties and phylogenetic relationships.</title>
        <authorList>
            <person name="Imhoff J.F."/>
            <person name="Meyer T.E."/>
            <person name="Kyndt J.A."/>
        </authorList>
    </citation>
    <scope>NUCLEOTIDE SEQUENCE [LARGE SCALE GENOMIC DNA]</scope>
    <source>
        <strain evidence="8 9">DSM 216</strain>
    </source>
</reference>
<dbReference type="InterPro" id="IPR016174">
    <property type="entry name" value="Di-haem_cyt_TM"/>
</dbReference>
<comment type="caution">
    <text evidence="8">The sequence shown here is derived from an EMBL/GenBank/DDBJ whole genome shotgun (WGS) entry which is preliminary data.</text>
</comment>
<keyword evidence="9" id="KW-1185">Reference proteome</keyword>
<name>A0A839HGZ4_9GAMM</name>
<evidence type="ECO:0000313" key="9">
    <source>
        <dbReference type="Proteomes" id="UP000548632"/>
    </source>
</evidence>
<organism evidence="8 9">
    <name type="scientific">Thiospirillum jenense</name>
    <dbReference type="NCBI Taxonomy" id="1653858"/>
    <lineage>
        <taxon>Bacteria</taxon>
        <taxon>Pseudomonadati</taxon>
        <taxon>Pseudomonadota</taxon>
        <taxon>Gammaproteobacteria</taxon>
        <taxon>Chromatiales</taxon>
        <taxon>Chromatiaceae</taxon>
        <taxon>Thiospirillum</taxon>
    </lineage>
</organism>
<keyword evidence="5 6" id="KW-0472">Membrane</keyword>
<proteinExistence type="predicted"/>
<accession>A0A839HGZ4</accession>
<keyword evidence="3 6" id="KW-0812">Transmembrane</keyword>
<dbReference type="SUPFAM" id="SSF81342">
    <property type="entry name" value="Transmembrane di-heme cytochromes"/>
    <property type="match status" value="1"/>
</dbReference>
<evidence type="ECO:0000256" key="3">
    <source>
        <dbReference type="ARBA" id="ARBA00022692"/>
    </source>
</evidence>
<dbReference type="RefSeq" id="WP_182583776.1">
    <property type="nucleotide sequence ID" value="NZ_JABVCQ010000014.1"/>
</dbReference>
<dbReference type="Proteomes" id="UP000548632">
    <property type="component" value="Unassembled WGS sequence"/>
</dbReference>
<evidence type="ECO:0000259" key="7">
    <source>
        <dbReference type="Pfam" id="PF01292"/>
    </source>
</evidence>
<evidence type="ECO:0000256" key="2">
    <source>
        <dbReference type="ARBA" id="ARBA00022475"/>
    </source>
</evidence>
<dbReference type="GO" id="GO:0009055">
    <property type="term" value="F:electron transfer activity"/>
    <property type="evidence" value="ECO:0007669"/>
    <property type="project" value="InterPro"/>
</dbReference>
<gene>
    <name evidence="8" type="ORF">HUK38_07885</name>
</gene>
<feature type="transmembrane region" description="Helical" evidence="6">
    <location>
        <begin position="172"/>
        <end position="190"/>
    </location>
</feature>